<dbReference type="EMBL" id="JAASAI010000013">
    <property type="protein sequence ID" value="NIL23462.1"/>
    <property type="molecule type" value="Genomic_DNA"/>
</dbReference>
<dbReference type="Pfam" id="PF20012">
    <property type="entry name" value="GAP1-N1"/>
    <property type="match status" value="1"/>
</dbReference>
<evidence type="ECO:0000313" key="1">
    <source>
        <dbReference type="EMBL" id="NIL23462.1"/>
    </source>
</evidence>
<dbReference type="RefSeq" id="WP_050537229.1">
    <property type="nucleotide sequence ID" value="NZ_CABHYV010000012.1"/>
</dbReference>
<protein>
    <submittedName>
        <fullName evidence="1">Uncharacterized protein</fullName>
    </submittedName>
</protein>
<reference evidence="1" key="1">
    <citation type="submission" date="2020-03" db="EMBL/GenBank/DDBJ databases">
        <authorList>
            <person name="Kislichkina A."/>
            <person name="Dentovskaya S."/>
            <person name="Shaikhutdinov R."/>
            <person name="Ivanov S."/>
            <person name="Sizova A."/>
            <person name="Solomentsev V."/>
            <person name="Bogun A."/>
        </authorList>
    </citation>
    <scope>NUCLEOTIDE SEQUENCE</scope>
    <source>
        <strain evidence="1">SCPM-O-B-7610</strain>
    </source>
</reference>
<accession>A0AA44CMK8</accession>
<dbReference type="Proteomes" id="UP000712947">
    <property type="component" value="Unassembled WGS sequence"/>
</dbReference>
<dbReference type="AlphaFoldDB" id="A0AA44CMK8"/>
<organism evidence="1 2">
    <name type="scientific">Yersinia mollaretii</name>
    <dbReference type="NCBI Taxonomy" id="33060"/>
    <lineage>
        <taxon>Bacteria</taxon>
        <taxon>Pseudomonadati</taxon>
        <taxon>Pseudomonadota</taxon>
        <taxon>Gammaproteobacteria</taxon>
        <taxon>Enterobacterales</taxon>
        <taxon>Yersiniaceae</taxon>
        <taxon>Yersinia</taxon>
    </lineage>
</organism>
<name>A0AA44CMK8_YERMO</name>
<gene>
    <name evidence="1" type="ORF">HB991_13195</name>
</gene>
<sequence length="669" mass="76879">MKEIEIHQCLFGYENGHRLLASSIKLPSDVASTLLLLSDLAPGLMLSSSEGYWTGTPLPSAKVYALMYTWVASEMPRPGCVWSHVLLIPFPEMARLQDLSILFSYISRPNFNFGFDTYKNSILLNSKINNEINKKNVINIESIKAIINAVYKLNGKVQIESSIGHLDDAIFCVWSQQWPRLRRSFSFRTASGSHEIATDKTKFDISIIQSSIKKAINSTDESLRKSSNWEEHAINDALSSEVTIFRRYLWRYGSDIISGRKSFKNISIIYPITFESKLLGERLFLLLRKLIECFPSINEASTLKSDIIFGGKYSYFPPVNKIDLLFFYTKNNIQNSLPPLTNDIFLTIISDWNSRENDILIIGEICAKNDNQEYNKALEIILSQARSDSFFSWTKNTPKLRKYLLLNKPSLMDNNELVNVTIGELLSYIELIPLNNIVLARSILQKLLIINNDNLVLKMSKNFNQITIDTVILAFENLCLNKNIEIGNSWLSVINNNPKLIIDGGYIHNSKSTLALYKYFSILKQSDLLSYINIKDWSLCLKNSVDNIAGEERIELVLYLFRLGLNHPNKYCEVIFEKFFEEVHGYFEHSTLSCSQSEIFLEKLPHLGWFSNWDNCQRLRVAIVNAYIYNDLTTASFKRLTRRRNLYSELIDTLSESNEGKRFINSLVQ</sequence>
<comment type="caution">
    <text evidence="1">The sequence shown here is derived from an EMBL/GenBank/DDBJ whole genome shotgun (WGS) entry which is preliminary data.</text>
</comment>
<proteinExistence type="predicted"/>
<evidence type="ECO:0000313" key="2">
    <source>
        <dbReference type="Proteomes" id="UP000712947"/>
    </source>
</evidence>